<evidence type="ECO:0008006" key="5">
    <source>
        <dbReference type="Google" id="ProtNLM"/>
    </source>
</evidence>
<dbReference type="Pfam" id="PF07075">
    <property type="entry name" value="NamZ_N"/>
    <property type="match status" value="1"/>
</dbReference>
<organism evidence="3 4">
    <name type="scientific">Capnocytophaga canimorsus</name>
    <dbReference type="NCBI Taxonomy" id="28188"/>
    <lineage>
        <taxon>Bacteria</taxon>
        <taxon>Pseudomonadati</taxon>
        <taxon>Bacteroidota</taxon>
        <taxon>Flavobacteriia</taxon>
        <taxon>Flavobacteriales</taxon>
        <taxon>Flavobacteriaceae</taxon>
        <taxon>Capnocytophaga</taxon>
    </lineage>
</organism>
<evidence type="ECO:0000313" key="4">
    <source>
        <dbReference type="Proteomes" id="UP000243136"/>
    </source>
</evidence>
<dbReference type="PIRSF" id="PIRSF016719">
    <property type="entry name" value="UCP016719"/>
    <property type="match status" value="1"/>
</dbReference>
<dbReference type="EMBL" id="CP022388">
    <property type="protein sequence ID" value="ATA92739.1"/>
    <property type="molecule type" value="Genomic_DNA"/>
</dbReference>
<dbReference type="Gene3D" id="3.40.50.12170">
    <property type="entry name" value="Uncharacterised protein PF07075, DUF1343"/>
    <property type="match status" value="1"/>
</dbReference>
<dbReference type="InterPro" id="IPR008302">
    <property type="entry name" value="NamZ"/>
</dbReference>
<dbReference type="AlphaFoldDB" id="A0A250G5P2"/>
<dbReference type="InterPro" id="IPR048502">
    <property type="entry name" value="NamZ_N"/>
</dbReference>
<reference evidence="4" key="1">
    <citation type="submission" date="2017-06" db="EMBL/GenBank/DDBJ databases">
        <title>Capnocytophaga spp. assemblies.</title>
        <authorList>
            <person name="Gulvik C.A."/>
        </authorList>
    </citation>
    <scope>NUCLEOTIDE SEQUENCE [LARGE SCALE GENOMIC DNA]</scope>
    <source>
        <strain evidence="4">H5594</strain>
    </source>
</reference>
<dbReference type="PANTHER" id="PTHR42915:SF1">
    <property type="entry name" value="PEPTIDOGLYCAN BETA-N-ACETYLMURAMIDASE NAMZ"/>
    <property type="match status" value="1"/>
</dbReference>
<dbReference type="Proteomes" id="UP000243136">
    <property type="component" value="Chromosome"/>
</dbReference>
<dbReference type="Pfam" id="PF20732">
    <property type="entry name" value="NamZ_C"/>
    <property type="match status" value="1"/>
</dbReference>
<evidence type="ECO:0000259" key="2">
    <source>
        <dbReference type="Pfam" id="PF20732"/>
    </source>
</evidence>
<evidence type="ECO:0000259" key="1">
    <source>
        <dbReference type="Pfam" id="PF07075"/>
    </source>
</evidence>
<feature type="domain" description="Peptidoglycan beta-N-acetylmuramidase NamZ N-terminal" evidence="1">
    <location>
        <begin position="95"/>
        <end position="297"/>
    </location>
</feature>
<sequence>MAATAILIIGEDTVSLSFLKKIIRFAMKYSKFNVSRFLIKPKITFFCLLSMVSCKNNGQNQQKNTSVANPPTPSELILGANRMELYLSELKNKNIAIVTNQTGVVKTQLGTYTHLVDTLLQHKINIVKVFAPEHGFRGNADAGEIIKNGKDTKTGISIISLYGKDKKPSVAHLKGIDLVLFDLQDVGVRFYTYISTLHYVMEACAEQNIPIWVLDRPNPNGHYVDGPVLKPSQKSFVGMHPVPIVYGMTIGEYAQMINGEGWLSKAIKAPLRVIPLALYQREQAYDLPVRPSPNLPNAVAINLYPSLCLFEGTHISVGRGTEMQFQIYGAPYLNKTNFSFVPAPNVGDKKPLYQGQVCYGEDLSATPRQSKLNLIWLQKAHAESVGVKTVFFNSFFDKLAGTPELKEQIVNKMTEDEIRKTWQKDLNKFLKIRKKYLIYIEK</sequence>
<dbReference type="InterPro" id="IPR048503">
    <property type="entry name" value="NamZ_C"/>
</dbReference>
<proteinExistence type="predicted"/>
<name>A0A250G5P2_9FLAO</name>
<accession>A0A250G5P2</accession>
<dbReference type="PANTHER" id="PTHR42915">
    <property type="entry name" value="HYPOTHETICAL 460 KDA PROTEIN IN FEUA-SIGW INTERGENIC REGION [PRECURSOR]"/>
    <property type="match status" value="1"/>
</dbReference>
<evidence type="ECO:0000313" key="3">
    <source>
        <dbReference type="EMBL" id="ATA92739.1"/>
    </source>
</evidence>
<feature type="domain" description="Peptidoglycan beta-N-acetylmuramidase NamZ C-terminal" evidence="2">
    <location>
        <begin position="303"/>
        <end position="439"/>
    </location>
</feature>
<dbReference type="GO" id="GO:0033922">
    <property type="term" value="F:peptidoglycan beta-N-acetylmuramidase activity"/>
    <property type="evidence" value="ECO:0007669"/>
    <property type="project" value="InterPro"/>
</dbReference>
<gene>
    <name evidence="3" type="ORF">CGC56_02925</name>
</gene>
<dbReference type="Gene3D" id="3.90.1150.140">
    <property type="match status" value="1"/>
</dbReference>
<protein>
    <recommendedName>
        <fullName evidence="5">DUF1343 domain-containing protein</fullName>
    </recommendedName>
</protein>